<feature type="transmembrane region" description="Helical" evidence="1">
    <location>
        <begin position="26"/>
        <end position="48"/>
    </location>
</feature>
<sequence>MAPPYSSTPSEATSPASSLQLLLLPVILYANWELVAQFVPLICLKIAMRKTDHNPRPREPWQETDSPSAIGREVTELLFPKQLQRLYVVSLPFPMLILIPSTNVHCVGRTGCAEKKGISYTYFTTENARLEVN</sequence>
<keyword evidence="1" id="KW-0472">Membrane</keyword>
<proteinExistence type="predicted"/>
<evidence type="ECO:0000313" key="3">
    <source>
        <dbReference type="Proteomes" id="UP000799118"/>
    </source>
</evidence>
<evidence type="ECO:0000256" key="1">
    <source>
        <dbReference type="SAM" id="Phobius"/>
    </source>
</evidence>
<accession>A0A6A4GAU7</accession>
<dbReference type="AlphaFoldDB" id="A0A6A4GAU7"/>
<organism evidence="2 3">
    <name type="scientific">Gymnopus androsaceus JB14</name>
    <dbReference type="NCBI Taxonomy" id="1447944"/>
    <lineage>
        <taxon>Eukaryota</taxon>
        <taxon>Fungi</taxon>
        <taxon>Dikarya</taxon>
        <taxon>Basidiomycota</taxon>
        <taxon>Agaricomycotina</taxon>
        <taxon>Agaricomycetes</taxon>
        <taxon>Agaricomycetidae</taxon>
        <taxon>Agaricales</taxon>
        <taxon>Marasmiineae</taxon>
        <taxon>Omphalotaceae</taxon>
        <taxon>Gymnopus</taxon>
    </lineage>
</organism>
<gene>
    <name evidence="2" type="ORF">BT96DRAFT_1010361</name>
</gene>
<keyword evidence="1" id="KW-1133">Transmembrane helix</keyword>
<keyword evidence="3" id="KW-1185">Reference proteome</keyword>
<protein>
    <submittedName>
        <fullName evidence="2">Uncharacterized protein</fullName>
    </submittedName>
</protein>
<dbReference type="EMBL" id="ML771278">
    <property type="protein sequence ID" value="KAE9382597.1"/>
    <property type="molecule type" value="Genomic_DNA"/>
</dbReference>
<dbReference type="Proteomes" id="UP000799118">
    <property type="component" value="Unassembled WGS sequence"/>
</dbReference>
<evidence type="ECO:0000313" key="2">
    <source>
        <dbReference type="EMBL" id="KAE9382597.1"/>
    </source>
</evidence>
<reference evidence="2" key="1">
    <citation type="journal article" date="2019" name="Environ. Microbiol.">
        <title>Fungal ecological strategies reflected in gene transcription - a case study of two litter decomposers.</title>
        <authorList>
            <person name="Barbi F."/>
            <person name="Kohler A."/>
            <person name="Barry K."/>
            <person name="Baskaran P."/>
            <person name="Daum C."/>
            <person name="Fauchery L."/>
            <person name="Ihrmark K."/>
            <person name="Kuo A."/>
            <person name="LaButti K."/>
            <person name="Lipzen A."/>
            <person name="Morin E."/>
            <person name="Grigoriev I.V."/>
            <person name="Henrissat B."/>
            <person name="Lindahl B."/>
            <person name="Martin F."/>
        </authorList>
    </citation>
    <scope>NUCLEOTIDE SEQUENCE</scope>
    <source>
        <strain evidence="2">JB14</strain>
    </source>
</reference>
<keyword evidence="1" id="KW-0812">Transmembrane</keyword>
<name>A0A6A4GAU7_9AGAR</name>